<feature type="region of interest" description="Disordered" evidence="1">
    <location>
        <begin position="30"/>
        <end position="71"/>
    </location>
</feature>
<dbReference type="Proteomes" id="UP000515160">
    <property type="component" value="Chromosome X"/>
</dbReference>
<name>A0A9C6T4K5_DROAB</name>
<keyword evidence="2" id="KW-0732">Signal</keyword>
<dbReference type="AlphaFoldDB" id="A0A9C6T4K5"/>
<sequence length="120" mass="12774">MKFTIACLIASFLLINCIGVSEGGCGCTKSTTTRCTKAPTKCPTRPPTQPPTRPPTQPPTRPPTPTPTKPWNRCQPCGPGGRACPGCPGQGPLCKDLLAQLEAIEKKIRVCVCGESRWLV</sequence>
<keyword evidence="3" id="KW-1185">Reference proteome</keyword>
<evidence type="ECO:0000313" key="4">
    <source>
        <dbReference type="RefSeq" id="XP_051864780.1"/>
    </source>
</evidence>
<evidence type="ECO:0000313" key="3">
    <source>
        <dbReference type="Proteomes" id="UP000515160"/>
    </source>
</evidence>
<feature type="signal peptide" evidence="2">
    <location>
        <begin position="1"/>
        <end position="23"/>
    </location>
</feature>
<reference evidence="4" key="1">
    <citation type="submission" date="2025-08" db="UniProtKB">
        <authorList>
            <consortium name="RefSeq"/>
        </authorList>
    </citation>
    <scope>IDENTIFICATION</scope>
    <source>
        <strain evidence="4">15112-1751.03</strain>
        <tissue evidence="4">Whole Adult</tissue>
    </source>
</reference>
<accession>A0A9C6T4K5</accession>
<evidence type="ECO:0000256" key="1">
    <source>
        <dbReference type="SAM" id="MobiDB-lite"/>
    </source>
</evidence>
<evidence type="ECO:0000256" key="2">
    <source>
        <dbReference type="SAM" id="SignalP"/>
    </source>
</evidence>
<organism evidence="3 4">
    <name type="scientific">Drosophila albomicans</name>
    <name type="common">Fruit fly</name>
    <dbReference type="NCBI Taxonomy" id="7291"/>
    <lineage>
        <taxon>Eukaryota</taxon>
        <taxon>Metazoa</taxon>
        <taxon>Ecdysozoa</taxon>
        <taxon>Arthropoda</taxon>
        <taxon>Hexapoda</taxon>
        <taxon>Insecta</taxon>
        <taxon>Pterygota</taxon>
        <taxon>Neoptera</taxon>
        <taxon>Endopterygota</taxon>
        <taxon>Diptera</taxon>
        <taxon>Brachycera</taxon>
        <taxon>Muscomorpha</taxon>
        <taxon>Ephydroidea</taxon>
        <taxon>Drosophilidae</taxon>
        <taxon>Drosophila</taxon>
    </lineage>
</organism>
<dbReference type="OrthoDB" id="7831733at2759"/>
<proteinExistence type="predicted"/>
<protein>
    <submittedName>
        <fullName evidence="4">Salivary glue protein Sgs-3-like isoform X8</fullName>
    </submittedName>
</protein>
<dbReference type="RefSeq" id="XP_051864780.1">
    <property type="nucleotide sequence ID" value="XM_052008820.1"/>
</dbReference>
<feature type="compositionally biased region" description="Pro residues" evidence="1">
    <location>
        <begin position="44"/>
        <end position="68"/>
    </location>
</feature>
<feature type="chain" id="PRO_5039293385" evidence="2">
    <location>
        <begin position="24"/>
        <end position="120"/>
    </location>
</feature>
<gene>
    <name evidence="4" type="primary">LOC117578140</name>
</gene>
<dbReference type="GeneID" id="117578140"/>